<comment type="subcellular location">
    <subcellularLocation>
        <location evidence="1">Secreted</location>
    </subcellularLocation>
</comment>
<proteinExistence type="inferred from homology"/>
<evidence type="ECO:0000256" key="1">
    <source>
        <dbReference type="ARBA" id="ARBA00004613"/>
    </source>
</evidence>
<feature type="signal peptide" evidence="5">
    <location>
        <begin position="1"/>
        <end position="20"/>
    </location>
</feature>
<dbReference type="Pfam" id="PF00188">
    <property type="entry name" value="CAP"/>
    <property type="match status" value="1"/>
</dbReference>
<accession>A0A7R8Z509</accession>
<evidence type="ECO:0000256" key="4">
    <source>
        <dbReference type="ARBA" id="ARBA00022729"/>
    </source>
</evidence>
<keyword evidence="4 5" id="KW-0732">Signal</keyword>
<dbReference type="CDD" id="cd05380">
    <property type="entry name" value="CAP_euk"/>
    <property type="match status" value="1"/>
</dbReference>
<protein>
    <recommendedName>
        <fullName evidence="6">SCP domain-containing protein</fullName>
    </recommendedName>
</protein>
<name>A0A7R8Z509_HERIL</name>
<evidence type="ECO:0000313" key="7">
    <source>
        <dbReference type="EMBL" id="CAD7093587.1"/>
    </source>
</evidence>
<dbReference type="InterPro" id="IPR001283">
    <property type="entry name" value="CRISP-related"/>
</dbReference>
<dbReference type="InParanoid" id="A0A7R8Z509"/>
<dbReference type="EMBL" id="LR899014">
    <property type="protein sequence ID" value="CAD7093587.1"/>
    <property type="molecule type" value="Genomic_DNA"/>
</dbReference>
<dbReference type="Proteomes" id="UP000594454">
    <property type="component" value="Chromosome 6"/>
</dbReference>
<dbReference type="InterPro" id="IPR014044">
    <property type="entry name" value="CAP_dom"/>
</dbReference>
<evidence type="ECO:0000256" key="5">
    <source>
        <dbReference type="SAM" id="SignalP"/>
    </source>
</evidence>
<keyword evidence="3" id="KW-0964">Secreted</keyword>
<evidence type="ECO:0000256" key="2">
    <source>
        <dbReference type="ARBA" id="ARBA00009923"/>
    </source>
</evidence>
<reference evidence="7 8" key="1">
    <citation type="submission" date="2020-11" db="EMBL/GenBank/DDBJ databases">
        <authorList>
            <person name="Wallbank WR R."/>
            <person name="Pardo Diaz C."/>
            <person name="Kozak K."/>
            <person name="Martin S."/>
            <person name="Jiggins C."/>
            <person name="Moest M."/>
            <person name="Warren A I."/>
            <person name="Generalovic N T."/>
            <person name="Byers J.R.P. K."/>
            <person name="Montejo-Kovacevich G."/>
            <person name="Yen C E."/>
        </authorList>
    </citation>
    <scope>NUCLEOTIDE SEQUENCE [LARGE SCALE GENOMIC DNA]</scope>
</reference>
<dbReference type="OrthoDB" id="414826at2759"/>
<sequence>MKVEVRLLLLLASLIISANAANYCDSSLCPSGQHIACGNNGKFGAQCPAGAKVVDLSGGNLPGYQQARRMGTVQWDDELAKIALLNAKRCFMAHDACRNIPRFTRSGQNIALSSTKGMPNQLRKHLIEAIQNWFLEYKDGNMNIMNSFRDPKVVGHFTVMVSDRLVKVGCGTVRFTKNGRDTLLTTCNYSTTNILNKPVYKTGTAASGCTSGKNPTYKNLCSVNEPINPNAI</sequence>
<dbReference type="AlphaFoldDB" id="A0A7R8Z509"/>
<dbReference type="InterPro" id="IPR034763">
    <property type="entry name" value="P14a_insect"/>
</dbReference>
<gene>
    <name evidence="7" type="ORF">HERILL_LOCUS15861</name>
</gene>
<dbReference type="GO" id="GO:0005576">
    <property type="term" value="C:extracellular region"/>
    <property type="evidence" value="ECO:0007669"/>
    <property type="project" value="UniProtKB-SubCell"/>
</dbReference>
<dbReference type="PRINTS" id="PR00838">
    <property type="entry name" value="V5ALLERGEN"/>
</dbReference>
<organism evidence="7 8">
    <name type="scientific">Hermetia illucens</name>
    <name type="common">Black soldier fly</name>
    <dbReference type="NCBI Taxonomy" id="343691"/>
    <lineage>
        <taxon>Eukaryota</taxon>
        <taxon>Metazoa</taxon>
        <taxon>Ecdysozoa</taxon>
        <taxon>Arthropoda</taxon>
        <taxon>Hexapoda</taxon>
        <taxon>Insecta</taxon>
        <taxon>Pterygota</taxon>
        <taxon>Neoptera</taxon>
        <taxon>Endopterygota</taxon>
        <taxon>Diptera</taxon>
        <taxon>Brachycera</taxon>
        <taxon>Stratiomyomorpha</taxon>
        <taxon>Stratiomyidae</taxon>
        <taxon>Hermetiinae</taxon>
        <taxon>Hermetia</taxon>
    </lineage>
</organism>
<evidence type="ECO:0000259" key="6">
    <source>
        <dbReference type="SMART" id="SM00198"/>
    </source>
</evidence>
<keyword evidence="8" id="KW-1185">Reference proteome</keyword>
<dbReference type="SUPFAM" id="SSF55797">
    <property type="entry name" value="PR-1-like"/>
    <property type="match status" value="1"/>
</dbReference>
<dbReference type="InterPro" id="IPR002413">
    <property type="entry name" value="V5_allergen-like"/>
</dbReference>
<feature type="chain" id="PRO_5030739257" description="SCP domain-containing protein" evidence="5">
    <location>
        <begin position="21"/>
        <end position="232"/>
    </location>
</feature>
<evidence type="ECO:0000256" key="3">
    <source>
        <dbReference type="ARBA" id="ARBA00022525"/>
    </source>
</evidence>
<evidence type="ECO:0000313" key="8">
    <source>
        <dbReference type="Proteomes" id="UP000594454"/>
    </source>
</evidence>
<dbReference type="SMART" id="SM00198">
    <property type="entry name" value="SCP"/>
    <property type="match status" value="1"/>
</dbReference>
<dbReference type="Gene3D" id="3.40.33.10">
    <property type="entry name" value="CAP"/>
    <property type="match status" value="1"/>
</dbReference>
<dbReference type="PIRSF" id="PIRSF038921">
    <property type="entry name" value="P14a"/>
    <property type="match status" value="1"/>
</dbReference>
<feature type="domain" description="SCP" evidence="6">
    <location>
        <begin position="63"/>
        <end position="196"/>
    </location>
</feature>
<dbReference type="PANTHER" id="PTHR10334">
    <property type="entry name" value="CYSTEINE-RICH SECRETORY PROTEIN-RELATED"/>
    <property type="match status" value="1"/>
</dbReference>
<dbReference type="InterPro" id="IPR035940">
    <property type="entry name" value="CAP_sf"/>
</dbReference>
<comment type="similarity">
    <text evidence="2">Belongs to the CRISP family.</text>
</comment>